<dbReference type="RefSeq" id="WP_111868809.1">
    <property type="nucleotide sequence ID" value="NZ_QLYX01000007.1"/>
</dbReference>
<comment type="caution">
    <text evidence="3">The sequence shown here is derived from an EMBL/GenBank/DDBJ whole genome shotgun (WGS) entry which is preliminary data.</text>
</comment>
<dbReference type="EMBL" id="QLYX01000007">
    <property type="protein sequence ID" value="RAY13986.1"/>
    <property type="molecule type" value="Genomic_DNA"/>
</dbReference>
<feature type="domain" description="WCX" evidence="2">
    <location>
        <begin position="241"/>
        <end position="312"/>
    </location>
</feature>
<reference evidence="3 4" key="1">
    <citation type="submission" date="2018-06" db="EMBL/GenBank/DDBJ databases">
        <title>Actinomadura craniellae sp. nov. isolated from marine sponge Craniella sp.</title>
        <authorList>
            <person name="Li L."/>
            <person name="Xu Q.H."/>
            <person name="Lin H.W."/>
            <person name="Lu Y.H."/>
        </authorList>
    </citation>
    <scope>NUCLEOTIDE SEQUENCE [LARGE SCALE GENOMIC DNA]</scope>
    <source>
        <strain evidence="3 4">LHW63021</strain>
    </source>
</reference>
<feature type="domain" description="WYL" evidence="1">
    <location>
        <begin position="142"/>
        <end position="206"/>
    </location>
</feature>
<accession>A0A365H4Q0</accession>
<dbReference type="PANTHER" id="PTHR34580:SF3">
    <property type="entry name" value="PROTEIN PAFB"/>
    <property type="match status" value="1"/>
</dbReference>
<sequence>MSRRKTERLLNLVVCLLATRRFLTAEQIRQAVPGYPGGDEAFKRMFERDKEELRELGVPLEVGADGEEDVGYRIPRQAYELPELHLTPDEAAVLGLAARVWQRASMAEAASGALLKLRAAGVDTDGAAGLGIEPRVDTDEPAFPVLWQAVRDGRAVTFDYQGIGRTAAQRRRLEPWGVVSRRGRWYVVGHDRDRGETRVFRLSRIKGEVTPAGPPGEVRVPPGVDVRGLAFDWGEPPAEERSATVRLRTGAAQGVRRWAHGVRPAGDGWDEGTLRFRDVDRFAPYLARFAADVVVLDPPDLREAVIRQLKGVLA</sequence>
<organism evidence="3 4">
    <name type="scientific">Actinomadura craniellae</name>
    <dbReference type="NCBI Taxonomy" id="2231787"/>
    <lineage>
        <taxon>Bacteria</taxon>
        <taxon>Bacillati</taxon>
        <taxon>Actinomycetota</taxon>
        <taxon>Actinomycetes</taxon>
        <taxon>Streptosporangiales</taxon>
        <taxon>Thermomonosporaceae</taxon>
        <taxon>Actinomadura</taxon>
    </lineage>
</organism>
<dbReference type="Pfam" id="PF13280">
    <property type="entry name" value="WYL"/>
    <property type="match status" value="1"/>
</dbReference>
<dbReference type="OrthoDB" id="3268930at2"/>
<dbReference type="Pfam" id="PF25583">
    <property type="entry name" value="WCX"/>
    <property type="match status" value="1"/>
</dbReference>
<dbReference type="InterPro" id="IPR057727">
    <property type="entry name" value="WCX_dom"/>
</dbReference>
<protein>
    <submittedName>
        <fullName evidence="3">DNA-binding transcriptional regulator</fullName>
    </submittedName>
</protein>
<dbReference type="PROSITE" id="PS52050">
    <property type="entry name" value="WYL"/>
    <property type="match status" value="1"/>
</dbReference>
<dbReference type="Proteomes" id="UP000251891">
    <property type="component" value="Unassembled WGS sequence"/>
</dbReference>
<evidence type="ECO:0000313" key="4">
    <source>
        <dbReference type="Proteomes" id="UP000251891"/>
    </source>
</evidence>
<evidence type="ECO:0000259" key="2">
    <source>
        <dbReference type="Pfam" id="PF25583"/>
    </source>
</evidence>
<evidence type="ECO:0000259" key="1">
    <source>
        <dbReference type="Pfam" id="PF13280"/>
    </source>
</evidence>
<dbReference type="InterPro" id="IPR026881">
    <property type="entry name" value="WYL_dom"/>
</dbReference>
<dbReference type="PANTHER" id="PTHR34580">
    <property type="match status" value="1"/>
</dbReference>
<evidence type="ECO:0000313" key="3">
    <source>
        <dbReference type="EMBL" id="RAY13986.1"/>
    </source>
</evidence>
<dbReference type="GO" id="GO:0003677">
    <property type="term" value="F:DNA binding"/>
    <property type="evidence" value="ECO:0007669"/>
    <property type="project" value="UniProtKB-KW"/>
</dbReference>
<dbReference type="AlphaFoldDB" id="A0A365H4Q0"/>
<gene>
    <name evidence="3" type="ORF">DPM19_17005</name>
</gene>
<proteinExistence type="predicted"/>
<keyword evidence="4" id="KW-1185">Reference proteome</keyword>
<dbReference type="InterPro" id="IPR051534">
    <property type="entry name" value="CBASS_pafABC_assoc_protein"/>
</dbReference>
<keyword evidence="3" id="KW-0238">DNA-binding</keyword>
<name>A0A365H4Q0_9ACTN</name>